<name>E6TU08_EVAC2</name>
<keyword evidence="1" id="KW-0804">Transcription</keyword>
<dbReference type="InterPro" id="IPR013785">
    <property type="entry name" value="Aldolase_TIM"/>
</dbReference>
<comment type="function">
    <text evidence="1">Regulates expression of the glpD operon. In the presence of glycerol 3-phosphate (G3P) causes antitermination of transcription of glpD at the inverted repeat of the leader region to enhance its transcription. Binds and stabilizes glpD leader mRNA.</text>
</comment>
<dbReference type="GO" id="GO:0003723">
    <property type="term" value="F:RNA binding"/>
    <property type="evidence" value="ECO:0007669"/>
    <property type="project" value="UniProtKB-KW"/>
</dbReference>
<dbReference type="InterPro" id="IPR006699">
    <property type="entry name" value="GlpP"/>
</dbReference>
<dbReference type="SUPFAM" id="SSF110391">
    <property type="entry name" value="GlpP-like"/>
    <property type="match status" value="1"/>
</dbReference>
<reference evidence="2 3" key="1">
    <citation type="submission" date="2010-12" db="EMBL/GenBank/DDBJ databases">
        <title>Complete sequence of Bacillus cellulosilyticus DSM 2522.</title>
        <authorList>
            <consortium name="US DOE Joint Genome Institute"/>
            <person name="Lucas S."/>
            <person name="Copeland A."/>
            <person name="Lapidus A."/>
            <person name="Cheng J.-F."/>
            <person name="Bruce D."/>
            <person name="Goodwin L."/>
            <person name="Pitluck S."/>
            <person name="Chertkov O."/>
            <person name="Detter J.C."/>
            <person name="Han C."/>
            <person name="Tapia R."/>
            <person name="Land M."/>
            <person name="Hauser L."/>
            <person name="Jeffries C."/>
            <person name="Kyrpides N."/>
            <person name="Ivanova N."/>
            <person name="Mikhailova N."/>
            <person name="Brumm P."/>
            <person name="Mead D."/>
            <person name="Woyke T."/>
        </authorList>
    </citation>
    <scope>NUCLEOTIDE SEQUENCE [LARGE SCALE GENOMIC DNA]</scope>
    <source>
        <strain evidence="3">ATCC 21833 / DSM 2522 / FERM P-1141 / JCM 9156 / N-4</strain>
    </source>
</reference>
<dbReference type="RefSeq" id="WP_013490370.1">
    <property type="nucleotide sequence ID" value="NC_014829.1"/>
</dbReference>
<dbReference type="GO" id="GO:0006071">
    <property type="term" value="P:glycerol metabolic process"/>
    <property type="evidence" value="ECO:0007669"/>
    <property type="project" value="UniProtKB-UniRule"/>
</dbReference>
<dbReference type="PANTHER" id="PTHR35787">
    <property type="entry name" value="GLYCEROL UPTAKE OPERON ANTITERMINATOR REGULATORY PROTEIN"/>
    <property type="match status" value="1"/>
</dbReference>
<dbReference type="PANTHER" id="PTHR35787:SF1">
    <property type="entry name" value="GLYCEROL UPTAKE OPERON ANTITERMINATOR REGULATORY PROTEIN"/>
    <property type="match status" value="1"/>
</dbReference>
<evidence type="ECO:0000256" key="1">
    <source>
        <dbReference type="PIRNR" id="PIRNR016897"/>
    </source>
</evidence>
<dbReference type="KEGG" id="bco:Bcell_3799"/>
<keyword evidence="1" id="KW-0694">RNA-binding</keyword>
<dbReference type="EMBL" id="CP002394">
    <property type="protein sequence ID" value="ADU32039.1"/>
    <property type="molecule type" value="Genomic_DNA"/>
</dbReference>
<dbReference type="Proteomes" id="UP000001401">
    <property type="component" value="Chromosome"/>
</dbReference>
<dbReference type="PIRSF" id="PIRSF016897">
    <property type="entry name" value="GlpP"/>
    <property type="match status" value="1"/>
</dbReference>
<accession>E6TU08</accession>
<dbReference type="Gene3D" id="3.20.20.70">
    <property type="entry name" value="Aldolase class I"/>
    <property type="match status" value="1"/>
</dbReference>
<dbReference type="GO" id="GO:0006355">
    <property type="term" value="P:regulation of DNA-templated transcription"/>
    <property type="evidence" value="ECO:0007669"/>
    <property type="project" value="InterPro"/>
</dbReference>
<proteinExistence type="predicted"/>
<keyword evidence="3" id="KW-1185">Reference proteome</keyword>
<keyword evidence="1" id="KW-0319">Glycerol metabolism</keyword>
<sequence length="195" mass="21179">MTLLHMIGKKPIIAALRSPEDVSMAINSPVDNIFFMGGSINEIIDAVRLAKAANKGAFIHVDLVRGLSSTDVETIAFISNHVKADGIVTPKKHLIREAKKVNLYGVLHLFTLDSVALSNGFKSIKSAEPDAIELMPGVIPKTIEFFSNELEEIPIIASGLVQTEDEVRASLEAGATSLSVSAKHLWNLQFQDIYV</sequence>
<dbReference type="OrthoDB" id="9799580at2"/>
<dbReference type="AlphaFoldDB" id="E6TU08"/>
<dbReference type="eggNOG" id="COG1954">
    <property type="taxonomic scope" value="Bacteria"/>
</dbReference>
<organism evidence="2 3">
    <name type="scientific">Evansella cellulosilytica (strain ATCC 21833 / DSM 2522 / FERM P-1141 / JCM 9156 / N-4)</name>
    <name type="common">Bacillus cellulosilyticus</name>
    <dbReference type="NCBI Taxonomy" id="649639"/>
    <lineage>
        <taxon>Bacteria</taxon>
        <taxon>Bacillati</taxon>
        <taxon>Bacillota</taxon>
        <taxon>Bacilli</taxon>
        <taxon>Bacillales</taxon>
        <taxon>Bacillaceae</taxon>
        <taxon>Evansella</taxon>
    </lineage>
</organism>
<protein>
    <recommendedName>
        <fullName evidence="1">Glycerol uptake operon antiterminator regulatory protein</fullName>
    </recommendedName>
</protein>
<gene>
    <name evidence="2" type="ordered locus">Bcell_3799</name>
</gene>
<evidence type="ECO:0000313" key="3">
    <source>
        <dbReference type="Proteomes" id="UP000001401"/>
    </source>
</evidence>
<evidence type="ECO:0000313" key="2">
    <source>
        <dbReference type="EMBL" id="ADU32039.1"/>
    </source>
</evidence>
<dbReference type="STRING" id="649639.Bcell_3799"/>
<keyword evidence="1" id="KW-0805">Transcription regulation</keyword>
<dbReference type="HOGENOM" id="CLU_111516_0_1_9"/>
<dbReference type="Pfam" id="PF04309">
    <property type="entry name" value="G3P_antiterm"/>
    <property type="match status" value="1"/>
</dbReference>